<organism evidence="13 14">
    <name type="scientific">Sparassis crispa</name>
    <dbReference type="NCBI Taxonomy" id="139825"/>
    <lineage>
        <taxon>Eukaryota</taxon>
        <taxon>Fungi</taxon>
        <taxon>Dikarya</taxon>
        <taxon>Basidiomycota</taxon>
        <taxon>Agaricomycotina</taxon>
        <taxon>Agaricomycetes</taxon>
        <taxon>Polyporales</taxon>
        <taxon>Sparassidaceae</taxon>
        <taxon>Sparassis</taxon>
    </lineage>
</organism>
<feature type="compositionally biased region" description="Polar residues" evidence="12">
    <location>
        <begin position="24"/>
        <end position="39"/>
    </location>
</feature>
<dbReference type="InterPro" id="IPR000092">
    <property type="entry name" value="Polyprenyl_synt"/>
</dbReference>
<dbReference type="Proteomes" id="UP000287166">
    <property type="component" value="Unassembled WGS sequence"/>
</dbReference>
<dbReference type="GeneID" id="38774422"/>
<accession>A0A401G5Q7</accession>
<dbReference type="AlphaFoldDB" id="A0A401G5Q7"/>
<dbReference type="GO" id="GO:0046872">
    <property type="term" value="F:metal ion binding"/>
    <property type="evidence" value="ECO:0007669"/>
    <property type="project" value="UniProtKB-KW"/>
</dbReference>
<comment type="similarity">
    <text evidence="2 11">Belongs to the FPP/GGPP synthase family.</text>
</comment>
<dbReference type="GO" id="GO:0004659">
    <property type="term" value="F:prenyltransferase activity"/>
    <property type="evidence" value="ECO:0007669"/>
    <property type="project" value="InterPro"/>
</dbReference>
<dbReference type="FunCoup" id="A0A401G5Q7">
    <property type="interactions" value="58"/>
</dbReference>
<reference evidence="13 14" key="1">
    <citation type="journal article" date="2018" name="Sci. Rep.">
        <title>Genome sequence of the cauliflower mushroom Sparassis crispa (Hanabiratake) and its association with beneficial usage.</title>
        <authorList>
            <person name="Kiyama R."/>
            <person name="Furutani Y."/>
            <person name="Kawaguchi K."/>
            <person name="Nakanishi T."/>
        </authorList>
    </citation>
    <scope>NUCLEOTIDE SEQUENCE [LARGE SCALE GENOMIC DNA]</scope>
</reference>
<keyword evidence="14" id="KW-1185">Reference proteome</keyword>
<evidence type="ECO:0000256" key="9">
    <source>
        <dbReference type="ARBA" id="ARBA00032448"/>
    </source>
</evidence>
<feature type="compositionally biased region" description="Low complexity" evidence="12">
    <location>
        <begin position="1"/>
        <end position="16"/>
    </location>
</feature>
<dbReference type="RefSeq" id="XP_027608418.1">
    <property type="nucleotide sequence ID" value="XM_027752617.1"/>
</dbReference>
<evidence type="ECO:0000256" key="2">
    <source>
        <dbReference type="ARBA" id="ARBA00006706"/>
    </source>
</evidence>
<dbReference type="Gene3D" id="1.10.600.10">
    <property type="entry name" value="Farnesyl Diphosphate Synthase"/>
    <property type="match status" value="1"/>
</dbReference>
<protein>
    <recommendedName>
        <fullName evidence="10">(2E,6E)-farnesyl diphosphate synthase</fullName>
    </recommendedName>
    <alternativeName>
        <fullName evidence="9">Dimethylallyltranstransferase</fullName>
    </alternativeName>
    <alternativeName>
        <fullName evidence="8">Farnesyl diphosphate synthase</fullName>
    </alternativeName>
    <alternativeName>
        <fullName evidence="7">Geranyltranstransferase</fullName>
    </alternativeName>
</protein>
<dbReference type="GO" id="GO:1990234">
    <property type="term" value="C:transferase complex"/>
    <property type="evidence" value="ECO:0007669"/>
    <property type="project" value="TreeGrafter"/>
</dbReference>
<dbReference type="GO" id="GO:0008299">
    <property type="term" value="P:isoprenoid biosynthetic process"/>
    <property type="evidence" value="ECO:0007669"/>
    <property type="project" value="UniProtKB-KW"/>
</dbReference>
<comment type="cofactor">
    <cofactor evidence="1">
        <name>Mg(2+)</name>
        <dbReference type="ChEBI" id="CHEBI:18420"/>
    </cofactor>
</comment>
<feature type="compositionally biased region" description="Pro residues" evidence="12">
    <location>
        <begin position="170"/>
        <end position="183"/>
    </location>
</feature>
<evidence type="ECO:0000256" key="6">
    <source>
        <dbReference type="ARBA" id="ARBA00023229"/>
    </source>
</evidence>
<proteinExistence type="inferred from homology"/>
<dbReference type="GO" id="GO:0006744">
    <property type="term" value="P:ubiquinone biosynthetic process"/>
    <property type="evidence" value="ECO:0007669"/>
    <property type="project" value="TreeGrafter"/>
</dbReference>
<keyword evidence="5" id="KW-0460">Magnesium</keyword>
<evidence type="ECO:0000256" key="10">
    <source>
        <dbReference type="ARBA" id="ARBA00032873"/>
    </source>
</evidence>
<evidence type="ECO:0000256" key="7">
    <source>
        <dbReference type="ARBA" id="ARBA00032380"/>
    </source>
</evidence>
<comment type="caution">
    <text evidence="13">The sequence shown here is derived from an EMBL/GenBank/DDBJ whole genome shotgun (WGS) entry which is preliminary data.</text>
</comment>
<name>A0A401G5Q7_9APHY</name>
<evidence type="ECO:0000256" key="3">
    <source>
        <dbReference type="ARBA" id="ARBA00022679"/>
    </source>
</evidence>
<evidence type="ECO:0000313" key="13">
    <source>
        <dbReference type="EMBL" id="GBE77505.1"/>
    </source>
</evidence>
<dbReference type="InterPro" id="IPR033749">
    <property type="entry name" value="Polyprenyl_synt_CS"/>
</dbReference>
<dbReference type="Pfam" id="PF00348">
    <property type="entry name" value="polyprenyl_synt"/>
    <property type="match status" value="1"/>
</dbReference>
<feature type="compositionally biased region" description="Pro residues" evidence="12">
    <location>
        <begin position="48"/>
        <end position="57"/>
    </location>
</feature>
<dbReference type="CDD" id="cd00685">
    <property type="entry name" value="Trans_IPPS_HT"/>
    <property type="match status" value="1"/>
</dbReference>
<evidence type="ECO:0000256" key="4">
    <source>
        <dbReference type="ARBA" id="ARBA00022723"/>
    </source>
</evidence>
<gene>
    <name evidence="13" type="ORF">SCP_0103800</name>
</gene>
<evidence type="ECO:0000256" key="5">
    <source>
        <dbReference type="ARBA" id="ARBA00022842"/>
    </source>
</evidence>
<dbReference type="OrthoDB" id="9927103at2759"/>
<feature type="region of interest" description="Disordered" evidence="12">
    <location>
        <begin position="1"/>
        <end position="58"/>
    </location>
</feature>
<evidence type="ECO:0000256" key="11">
    <source>
        <dbReference type="RuleBase" id="RU004466"/>
    </source>
</evidence>
<evidence type="ECO:0000256" key="8">
    <source>
        <dbReference type="ARBA" id="ARBA00032424"/>
    </source>
</evidence>
<dbReference type="PANTHER" id="PTHR12001">
    <property type="entry name" value="GERANYLGERANYL PYROPHOSPHATE SYNTHASE"/>
    <property type="match status" value="1"/>
</dbReference>
<keyword evidence="4" id="KW-0479">Metal-binding</keyword>
<dbReference type="PROSITE" id="PS00723">
    <property type="entry name" value="POLYPRENYL_SYNTHASE_1"/>
    <property type="match status" value="1"/>
</dbReference>
<dbReference type="PANTHER" id="PTHR12001:SF69">
    <property type="entry name" value="ALL TRANS-POLYPRENYL-DIPHOSPHATE SYNTHASE PDSS1"/>
    <property type="match status" value="1"/>
</dbReference>
<dbReference type="PROSITE" id="PS00444">
    <property type="entry name" value="POLYPRENYL_SYNTHASE_2"/>
    <property type="match status" value="1"/>
</dbReference>
<dbReference type="STRING" id="139825.A0A401G5Q7"/>
<dbReference type="InParanoid" id="A0A401G5Q7"/>
<dbReference type="InterPro" id="IPR008949">
    <property type="entry name" value="Isoprenoid_synthase_dom_sf"/>
</dbReference>
<evidence type="ECO:0000313" key="14">
    <source>
        <dbReference type="Proteomes" id="UP000287166"/>
    </source>
</evidence>
<evidence type="ECO:0000256" key="1">
    <source>
        <dbReference type="ARBA" id="ARBA00001946"/>
    </source>
</evidence>
<dbReference type="EMBL" id="BFAD01000001">
    <property type="protein sequence ID" value="GBE77505.1"/>
    <property type="molecule type" value="Genomic_DNA"/>
</dbReference>
<sequence length="467" mass="51057">MRASLPTSSSSRTVTRPSRKFTVHAQQKRSLPAEPQTQACDDRVYSSPLPPKPPARPDPYTMLSSQLEHLRGTLLNLLGSSHPSLTEIAKYYFLHPSKQLRPLLVLLFSQATNGLGGNWHAKQWAAECEGAGGRTEELDRPLNRPDVLNDWNPSMPDYTASFQNSFSLRPPRPPSQPPLPPPPPRRDASPLAPTPCLLPTQMRLAQIVEMIHVASLLHDDVIDRSPLRRGVPSAPAAFGNKLSILAGDFLLGRTSAALSRLGDSEVVELIASIIANLVEGEILQLKSVHGDELGVAEAPSLGRDYLNVYLQKTYLKTASLMAKGARAAVVLGGCAEGEVWKEVAYAYGRNLGIAFQLVDDILDYEAGEATLGKPGGADLQLGLATGPALFAWEEHPEMGPLIKRKFEQEGDVELARDLVRRSSGLERTRDLARKHAEKAREVLALLPDSDAKSALEELTERVVKRTW</sequence>
<keyword evidence="6" id="KW-0414">Isoprene biosynthesis</keyword>
<dbReference type="SUPFAM" id="SSF48576">
    <property type="entry name" value="Terpenoid synthases"/>
    <property type="match status" value="2"/>
</dbReference>
<keyword evidence="3 11" id="KW-0808">Transferase</keyword>
<dbReference type="SFLD" id="SFLDS00005">
    <property type="entry name" value="Isoprenoid_Synthase_Type_I"/>
    <property type="match status" value="1"/>
</dbReference>
<evidence type="ECO:0000256" key="12">
    <source>
        <dbReference type="SAM" id="MobiDB-lite"/>
    </source>
</evidence>
<feature type="region of interest" description="Disordered" evidence="12">
    <location>
        <begin position="162"/>
        <end position="195"/>
    </location>
</feature>